<keyword evidence="4" id="KW-1133">Transmembrane helix</keyword>
<dbReference type="GeneID" id="6011457"/>
<evidence type="ECO:0000313" key="7">
    <source>
        <dbReference type="Proteomes" id="UP000001861"/>
    </source>
</evidence>
<comment type="subcellular location">
    <subcellularLocation>
        <location evidence="1">Membrane</location>
        <topology evidence="1">Multi-pass membrane protein</topology>
    </subcellularLocation>
</comment>
<feature type="transmembrane region" description="Helical" evidence="4">
    <location>
        <begin position="467"/>
        <end position="484"/>
    </location>
</feature>
<feature type="transmembrane region" description="Helical" evidence="4">
    <location>
        <begin position="521"/>
        <end position="544"/>
    </location>
</feature>
<proteinExistence type="inferred from homology"/>
<accession>A8NMK8</accession>
<feature type="compositionally biased region" description="Polar residues" evidence="3">
    <location>
        <begin position="28"/>
        <end position="41"/>
    </location>
</feature>
<dbReference type="PROSITE" id="PS50850">
    <property type="entry name" value="MFS"/>
    <property type="match status" value="1"/>
</dbReference>
<dbReference type="VEuPathDB" id="FungiDB:CC1G_11587"/>
<dbReference type="GO" id="GO:0022857">
    <property type="term" value="F:transmembrane transporter activity"/>
    <property type="evidence" value="ECO:0007669"/>
    <property type="project" value="InterPro"/>
</dbReference>
<feature type="compositionally biased region" description="Basic and acidic residues" evidence="3">
    <location>
        <begin position="345"/>
        <end position="370"/>
    </location>
</feature>
<dbReference type="InterPro" id="IPR020846">
    <property type="entry name" value="MFS_dom"/>
</dbReference>
<feature type="domain" description="Major facilitator superfamily (MFS) profile" evidence="5">
    <location>
        <begin position="425"/>
        <end position="816"/>
    </location>
</feature>
<dbReference type="PANTHER" id="PTHR11360">
    <property type="entry name" value="MONOCARBOXYLATE TRANSPORTER"/>
    <property type="match status" value="1"/>
</dbReference>
<dbReference type="AlphaFoldDB" id="A8NMK8"/>
<dbReference type="InterPro" id="IPR050327">
    <property type="entry name" value="Proton-linked_MCT"/>
</dbReference>
<feature type="transmembrane region" description="Helical" evidence="4">
    <location>
        <begin position="496"/>
        <end position="515"/>
    </location>
</feature>
<feature type="compositionally biased region" description="Pro residues" evidence="3">
    <location>
        <begin position="143"/>
        <end position="153"/>
    </location>
</feature>
<dbReference type="Gene3D" id="1.20.1250.20">
    <property type="entry name" value="MFS general substrate transporter like domains"/>
    <property type="match status" value="2"/>
</dbReference>
<dbReference type="Proteomes" id="UP000001861">
    <property type="component" value="Unassembled WGS sequence"/>
</dbReference>
<feature type="transmembrane region" description="Helical" evidence="4">
    <location>
        <begin position="556"/>
        <end position="575"/>
    </location>
</feature>
<feature type="transmembrane region" description="Helical" evidence="4">
    <location>
        <begin position="759"/>
        <end position="779"/>
    </location>
</feature>
<feature type="transmembrane region" description="Helical" evidence="4">
    <location>
        <begin position="630"/>
        <end position="648"/>
    </location>
</feature>
<evidence type="ECO:0000256" key="3">
    <source>
        <dbReference type="SAM" id="MobiDB-lite"/>
    </source>
</evidence>
<feature type="compositionally biased region" description="Polar residues" evidence="3">
    <location>
        <begin position="168"/>
        <end position="187"/>
    </location>
</feature>
<evidence type="ECO:0000259" key="5">
    <source>
        <dbReference type="PROSITE" id="PS50850"/>
    </source>
</evidence>
<feature type="transmembrane region" description="Helical" evidence="4">
    <location>
        <begin position="668"/>
        <end position="688"/>
    </location>
</feature>
<dbReference type="KEGG" id="cci:CC1G_11587"/>
<name>A8NMK8_COPC7</name>
<dbReference type="OMA" id="APQYCLC"/>
<organism evidence="6 7">
    <name type="scientific">Coprinopsis cinerea (strain Okayama-7 / 130 / ATCC MYA-4618 / FGSC 9003)</name>
    <name type="common">Inky cap fungus</name>
    <name type="synonym">Hormographiella aspergillata</name>
    <dbReference type="NCBI Taxonomy" id="240176"/>
    <lineage>
        <taxon>Eukaryota</taxon>
        <taxon>Fungi</taxon>
        <taxon>Dikarya</taxon>
        <taxon>Basidiomycota</taxon>
        <taxon>Agaricomycotina</taxon>
        <taxon>Agaricomycetes</taxon>
        <taxon>Agaricomycetidae</taxon>
        <taxon>Agaricales</taxon>
        <taxon>Agaricineae</taxon>
        <taxon>Psathyrellaceae</taxon>
        <taxon>Coprinopsis</taxon>
    </lineage>
</organism>
<dbReference type="EMBL" id="AACS02000012">
    <property type="protein sequence ID" value="EAU86868.2"/>
    <property type="molecule type" value="Genomic_DNA"/>
</dbReference>
<dbReference type="SUPFAM" id="SSF103473">
    <property type="entry name" value="MFS general substrate transporter"/>
    <property type="match status" value="1"/>
</dbReference>
<dbReference type="OrthoDB" id="6499973at2759"/>
<evidence type="ECO:0000313" key="6">
    <source>
        <dbReference type="EMBL" id="EAU86868.2"/>
    </source>
</evidence>
<dbReference type="HOGENOM" id="CLU_362925_0_0_1"/>
<evidence type="ECO:0000256" key="1">
    <source>
        <dbReference type="ARBA" id="ARBA00004141"/>
    </source>
</evidence>
<evidence type="ECO:0000256" key="2">
    <source>
        <dbReference type="ARBA" id="ARBA00006727"/>
    </source>
</evidence>
<keyword evidence="4" id="KW-0472">Membrane</keyword>
<comment type="caution">
    <text evidence="6">The sequence shown here is derived from an EMBL/GenBank/DDBJ whole genome shotgun (WGS) entry which is preliminary data.</text>
</comment>
<reference evidence="6 7" key="1">
    <citation type="journal article" date="2010" name="Proc. Natl. Acad. Sci. U.S.A.">
        <title>Insights into evolution of multicellular fungi from the assembled chromosomes of the mushroom Coprinopsis cinerea (Coprinus cinereus).</title>
        <authorList>
            <person name="Stajich J.E."/>
            <person name="Wilke S.K."/>
            <person name="Ahren D."/>
            <person name="Au C.H."/>
            <person name="Birren B.W."/>
            <person name="Borodovsky M."/>
            <person name="Burns C."/>
            <person name="Canback B."/>
            <person name="Casselton L.A."/>
            <person name="Cheng C.K."/>
            <person name="Deng J."/>
            <person name="Dietrich F.S."/>
            <person name="Fargo D.C."/>
            <person name="Farman M.L."/>
            <person name="Gathman A.C."/>
            <person name="Goldberg J."/>
            <person name="Guigo R."/>
            <person name="Hoegger P.J."/>
            <person name="Hooker J.B."/>
            <person name="Huggins A."/>
            <person name="James T.Y."/>
            <person name="Kamada T."/>
            <person name="Kilaru S."/>
            <person name="Kodira C."/>
            <person name="Kues U."/>
            <person name="Kupfer D."/>
            <person name="Kwan H.S."/>
            <person name="Lomsadze A."/>
            <person name="Li W."/>
            <person name="Lilly W.W."/>
            <person name="Ma L.J."/>
            <person name="Mackey A.J."/>
            <person name="Manning G."/>
            <person name="Martin F."/>
            <person name="Muraguchi H."/>
            <person name="Natvig D.O."/>
            <person name="Palmerini H."/>
            <person name="Ramesh M.A."/>
            <person name="Rehmeyer C.J."/>
            <person name="Roe B.A."/>
            <person name="Shenoy N."/>
            <person name="Stanke M."/>
            <person name="Ter-Hovhannisyan V."/>
            <person name="Tunlid A."/>
            <person name="Velagapudi R."/>
            <person name="Vision T.J."/>
            <person name="Zeng Q."/>
            <person name="Zolan M.E."/>
            <person name="Pukkila P.J."/>
        </authorList>
    </citation>
    <scope>NUCLEOTIDE SEQUENCE [LARGE SCALE GENOMIC DNA]</scope>
    <source>
        <strain evidence="7">Okayama-7 / 130 / ATCC MYA-4618 / FGSC 9003</strain>
    </source>
</reference>
<feature type="region of interest" description="Disordered" evidence="3">
    <location>
        <begin position="1"/>
        <end position="306"/>
    </location>
</feature>
<evidence type="ECO:0000256" key="4">
    <source>
        <dbReference type="SAM" id="Phobius"/>
    </source>
</evidence>
<feature type="compositionally biased region" description="Pro residues" evidence="3">
    <location>
        <begin position="292"/>
        <end position="301"/>
    </location>
</feature>
<dbReference type="InParanoid" id="A8NMK8"/>
<dbReference type="InterPro" id="IPR011701">
    <property type="entry name" value="MFS"/>
</dbReference>
<feature type="transmembrane region" description="Helical" evidence="4">
    <location>
        <begin position="721"/>
        <end position="747"/>
    </location>
</feature>
<feature type="region of interest" description="Disordered" evidence="3">
    <location>
        <begin position="319"/>
        <end position="370"/>
    </location>
</feature>
<dbReference type="PANTHER" id="PTHR11360:SF284">
    <property type="entry name" value="EG:103B4.3 PROTEIN-RELATED"/>
    <property type="match status" value="1"/>
</dbReference>
<keyword evidence="7" id="KW-1185">Reference proteome</keyword>
<feature type="compositionally biased region" description="Basic residues" evidence="3">
    <location>
        <begin position="125"/>
        <end position="134"/>
    </location>
</feature>
<sequence length="819" mass="91096">MTMPWLASASSHFLKSPALPGGRANEDAGSSRTVADTTSGIQHVRSAIESRFNQPKPTSSPKNPFLDPREQRTVTFEQPPAPRQDRTHRPQPIPPPQHPDRHRYAPRTADPRMAQYEFRLPDPRSHHRSSRREKRYGAHYGHAPPPYYEPPRSPRSAVPPGYFLPQARTPTGRPSPSQWPSEKTPTSAYHPRGPSRHSPRTPGSPKYRQAPVPHTAHPGGSFPRFGSPRDSPREKGRSPAAPDSAPGKGSANGSAKRTYGFFDSFNKVKTSVLSPRSAARTEFDQDAYPSPAYSPIPPPSEKPLSAKVDTRQHGFYEYRTPSHQTHFDRGEVSEGYDSPETPQRSARDITIDVPGDEKVDDDKQVEEQPPKTLTERIQELIDRIKLWFATQLQRRRSRIPSVQPDLESQSLEAIEKELFEAFVLSWTTVAGAWLIQFTTFGYIWSWGVFQDFYLNNYSEAHTSANRVSWIGSLQLMLTFALGLVSGKLFDAGWIHSTLMIGSLIFGMGVFTLSLVDPTKYIQLFLVQGLFMGIGLGLVFLPSALIVQLHFPERKGLMTGIVMSGSSFGAMIYPIMLDKLLPPKGFNGAVRATGYMVVVFLVLANCLIATPPKKWTPRFPPIDLLGYIKEIPYAAACGGIFLVFLTMWFPQYYIEEFAVRHDLNPHLAFYSLALIALGGMAGRVVMGFVADKFGPWNMLLSMTFVVMLTTCLVLVLKNVAAVVFISIIYGFGSGAWLSLLISALSSLAIRPTELGHRTGFALTVGSLGCFLTGSAQAALLSNKWVWARPVGFFAFLLIVSMGVFGYVRYLISVKRRFLYV</sequence>
<dbReference type="eggNOG" id="KOG2504">
    <property type="taxonomic scope" value="Eukaryota"/>
</dbReference>
<dbReference type="GO" id="GO:0016020">
    <property type="term" value="C:membrane"/>
    <property type="evidence" value="ECO:0007669"/>
    <property type="project" value="UniProtKB-SubCell"/>
</dbReference>
<feature type="transmembrane region" description="Helical" evidence="4">
    <location>
        <begin position="421"/>
        <end position="447"/>
    </location>
</feature>
<dbReference type="InterPro" id="IPR036259">
    <property type="entry name" value="MFS_trans_sf"/>
</dbReference>
<feature type="transmembrane region" description="Helical" evidence="4">
    <location>
        <begin position="791"/>
        <end position="810"/>
    </location>
</feature>
<feature type="compositionally biased region" description="Polar residues" evidence="3">
    <location>
        <begin position="51"/>
        <end position="62"/>
    </location>
</feature>
<protein>
    <recommendedName>
        <fullName evidence="5">Major facilitator superfamily (MFS) profile domain-containing protein</fullName>
    </recommendedName>
</protein>
<gene>
    <name evidence="6" type="ORF">CC1G_11587</name>
</gene>
<dbReference type="Pfam" id="PF07690">
    <property type="entry name" value="MFS_1"/>
    <property type="match status" value="1"/>
</dbReference>
<dbReference type="RefSeq" id="XP_001834938.2">
    <property type="nucleotide sequence ID" value="XM_001834886.2"/>
</dbReference>
<feature type="transmembrane region" description="Helical" evidence="4">
    <location>
        <begin position="587"/>
        <end position="609"/>
    </location>
</feature>
<feature type="transmembrane region" description="Helical" evidence="4">
    <location>
        <begin position="695"/>
        <end position="715"/>
    </location>
</feature>
<comment type="similarity">
    <text evidence="2">Belongs to the major facilitator superfamily. Monocarboxylate porter (TC 2.A.1.13) family.</text>
</comment>
<keyword evidence="4" id="KW-0812">Transmembrane</keyword>